<gene>
    <name evidence="4" type="primary">rplM</name>
    <name evidence="5" type="ORF">A2110_00880</name>
</gene>
<evidence type="ECO:0000256" key="2">
    <source>
        <dbReference type="ARBA" id="ARBA00022980"/>
    </source>
</evidence>
<dbReference type="PANTHER" id="PTHR11545">
    <property type="entry name" value="RIBOSOMAL PROTEIN L13"/>
    <property type="match status" value="1"/>
</dbReference>
<dbReference type="InterPro" id="IPR036899">
    <property type="entry name" value="Ribosomal_uL13_sf"/>
</dbReference>
<proteinExistence type="inferred from homology"/>
<dbReference type="GO" id="GO:0003735">
    <property type="term" value="F:structural constituent of ribosome"/>
    <property type="evidence" value="ECO:0007669"/>
    <property type="project" value="InterPro"/>
</dbReference>
<dbReference type="Pfam" id="PF00572">
    <property type="entry name" value="Ribosomal_L13"/>
    <property type="match status" value="1"/>
</dbReference>
<sequence>MKEHVIDATGKALGRIASEAAVILQGKDSATYDPRKAGERVVHITNPEQFRVSSKKLVQKTYYRHSTRIGHLRTRTLRDELSRGPVEVIRRAVRRMLPKNKLSQKRMRRLKIG</sequence>
<dbReference type="HAMAP" id="MF_01366">
    <property type="entry name" value="Ribosomal_uL13"/>
    <property type="match status" value="1"/>
</dbReference>
<dbReference type="InterPro" id="IPR005822">
    <property type="entry name" value="Ribosomal_uL13"/>
</dbReference>
<dbReference type="CDD" id="cd00392">
    <property type="entry name" value="Ribosomal_L13"/>
    <property type="match status" value="1"/>
</dbReference>
<comment type="subunit">
    <text evidence="4">Part of the 50S ribosomal subunit.</text>
</comment>
<dbReference type="GO" id="GO:0017148">
    <property type="term" value="P:negative regulation of translation"/>
    <property type="evidence" value="ECO:0007669"/>
    <property type="project" value="TreeGrafter"/>
</dbReference>
<dbReference type="SUPFAM" id="SSF52161">
    <property type="entry name" value="Ribosomal protein L13"/>
    <property type="match status" value="1"/>
</dbReference>
<dbReference type="AlphaFoldDB" id="A0A1F6BL79"/>
<dbReference type="Proteomes" id="UP000176273">
    <property type="component" value="Unassembled WGS sequence"/>
</dbReference>
<dbReference type="GO" id="GO:0006412">
    <property type="term" value="P:translation"/>
    <property type="evidence" value="ECO:0007669"/>
    <property type="project" value="UniProtKB-UniRule"/>
</dbReference>
<evidence type="ECO:0000313" key="6">
    <source>
        <dbReference type="Proteomes" id="UP000176273"/>
    </source>
</evidence>
<evidence type="ECO:0000313" key="5">
    <source>
        <dbReference type="EMBL" id="OGG37674.1"/>
    </source>
</evidence>
<dbReference type="STRING" id="1798468.A2110_00880"/>
<dbReference type="Gene3D" id="3.90.1180.10">
    <property type="entry name" value="Ribosomal protein L13"/>
    <property type="match status" value="1"/>
</dbReference>
<evidence type="ECO:0000256" key="1">
    <source>
        <dbReference type="ARBA" id="ARBA00006227"/>
    </source>
</evidence>
<dbReference type="GO" id="GO:0003729">
    <property type="term" value="F:mRNA binding"/>
    <property type="evidence" value="ECO:0007669"/>
    <property type="project" value="TreeGrafter"/>
</dbReference>
<accession>A0A1F6BL79</accession>
<dbReference type="EMBL" id="MFKH01000006">
    <property type="protein sequence ID" value="OGG37674.1"/>
    <property type="molecule type" value="Genomic_DNA"/>
</dbReference>
<evidence type="ECO:0000256" key="4">
    <source>
        <dbReference type="HAMAP-Rule" id="MF_01366"/>
    </source>
</evidence>
<name>A0A1F6BL79_9BACT</name>
<organism evidence="5 6">
    <name type="scientific">Candidatus Jorgensenbacteria bacterium GWA1_54_12</name>
    <dbReference type="NCBI Taxonomy" id="1798468"/>
    <lineage>
        <taxon>Bacteria</taxon>
        <taxon>Candidatus Joergenseniibacteriota</taxon>
    </lineage>
</organism>
<dbReference type="GO" id="GO:1990904">
    <property type="term" value="C:ribonucleoprotein complex"/>
    <property type="evidence" value="ECO:0007669"/>
    <property type="project" value="UniProtKB-KW"/>
</dbReference>
<dbReference type="InterPro" id="IPR005823">
    <property type="entry name" value="Ribosomal_uL13_bac-type"/>
</dbReference>
<dbReference type="NCBIfam" id="TIGR01066">
    <property type="entry name" value="rplM_bact"/>
    <property type="match status" value="1"/>
</dbReference>
<dbReference type="PIRSF" id="PIRSF002181">
    <property type="entry name" value="Ribosomal_L13"/>
    <property type="match status" value="1"/>
</dbReference>
<protein>
    <recommendedName>
        <fullName evidence="4">Large ribosomal subunit protein uL13</fullName>
    </recommendedName>
</protein>
<dbReference type="PANTHER" id="PTHR11545:SF2">
    <property type="entry name" value="LARGE RIBOSOMAL SUBUNIT PROTEIN UL13M"/>
    <property type="match status" value="1"/>
</dbReference>
<keyword evidence="3 4" id="KW-0687">Ribonucleoprotein</keyword>
<comment type="similarity">
    <text evidence="1 4">Belongs to the universal ribosomal protein uL13 family.</text>
</comment>
<keyword evidence="2 4" id="KW-0689">Ribosomal protein</keyword>
<evidence type="ECO:0000256" key="3">
    <source>
        <dbReference type="ARBA" id="ARBA00023274"/>
    </source>
</evidence>
<reference evidence="5 6" key="1">
    <citation type="journal article" date="2016" name="Nat. Commun.">
        <title>Thousands of microbial genomes shed light on interconnected biogeochemical processes in an aquifer system.</title>
        <authorList>
            <person name="Anantharaman K."/>
            <person name="Brown C.T."/>
            <person name="Hug L.A."/>
            <person name="Sharon I."/>
            <person name="Castelle C.J."/>
            <person name="Probst A.J."/>
            <person name="Thomas B.C."/>
            <person name="Singh A."/>
            <person name="Wilkins M.J."/>
            <person name="Karaoz U."/>
            <person name="Brodie E.L."/>
            <person name="Williams K.H."/>
            <person name="Hubbard S.S."/>
            <person name="Banfield J.F."/>
        </authorList>
    </citation>
    <scope>NUCLEOTIDE SEQUENCE [LARGE SCALE GENOMIC DNA]</scope>
</reference>
<comment type="caution">
    <text evidence="5">The sequence shown here is derived from an EMBL/GenBank/DDBJ whole genome shotgun (WGS) entry which is preliminary data.</text>
</comment>
<comment type="function">
    <text evidence="4">This protein is one of the early assembly proteins of the 50S ribosomal subunit, although it is not seen to bind rRNA by itself. It is important during the early stages of 50S assembly.</text>
</comment>
<dbReference type="GO" id="GO:0005840">
    <property type="term" value="C:ribosome"/>
    <property type="evidence" value="ECO:0007669"/>
    <property type="project" value="UniProtKB-KW"/>
</dbReference>